<dbReference type="InterPro" id="IPR047647">
    <property type="entry name" value="ISAs1_transpos"/>
</dbReference>
<dbReference type="RefSeq" id="WP_183862945.1">
    <property type="nucleotide sequence ID" value="NZ_JACHFH010000039.1"/>
</dbReference>
<organism evidence="2 3">
    <name type="scientific">Pectinatus brassicae</name>
    <dbReference type="NCBI Taxonomy" id="862415"/>
    <lineage>
        <taxon>Bacteria</taxon>
        <taxon>Bacillati</taxon>
        <taxon>Bacillota</taxon>
        <taxon>Negativicutes</taxon>
        <taxon>Selenomonadales</taxon>
        <taxon>Selenomonadaceae</taxon>
        <taxon>Pectinatus</taxon>
    </lineage>
</organism>
<dbReference type="Proteomes" id="UP000559117">
    <property type="component" value="Unassembled WGS sequence"/>
</dbReference>
<gene>
    <name evidence="2" type="ORF">HNR32_002418</name>
</gene>
<keyword evidence="3" id="KW-1185">Reference proteome</keyword>
<name>A0A840UJT4_9FIRM</name>
<feature type="non-terminal residue" evidence="2">
    <location>
        <position position="1"/>
    </location>
</feature>
<dbReference type="PANTHER" id="PTHR30298:SF0">
    <property type="entry name" value="PROTEIN YBFL-RELATED"/>
    <property type="match status" value="1"/>
</dbReference>
<dbReference type="GO" id="GO:0003677">
    <property type="term" value="F:DNA binding"/>
    <property type="evidence" value="ECO:0007669"/>
    <property type="project" value="InterPro"/>
</dbReference>
<feature type="domain" description="Transposase IS4-like" evidence="1">
    <location>
        <begin position="5"/>
        <end position="212"/>
    </location>
</feature>
<reference evidence="2 3" key="1">
    <citation type="submission" date="2020-08" db="EMBL/GenBank/DDBJ databases">
        <title>Genomic Encyclopedia of Type Strains, Phase IV (KMG-IV): sequencing the most valuable type-strain genomes for metagenomic binning, comparative biology and taxonomic classification.</title>
        <authorList>
            <person name="Goeker M."/>
        </authorList>
    </citation>
    <scope>NUCLEOTIDE SEQUENCE [LARGE SCALE GENOMIC DNA]</scope>
    <source>
        <strain evidence="2 3">DSM 24661</strain>
    </source>
</reference>
<dbReference type="GO" id="GO:0004803">
    <property type="term" value="F:transposase activity"/>
    <property type="evidence" value="ECO:0007669"/>
    <property type="project" value="InterPro"/>
</dbReference>
<proteinExistence type="predicted"/>
<dbReference type="InterPro" id="IPR002559">
    <property type="entry name" value="Transposase_11"/>
</dbReference>
<comment type="caution">
    <text evidence="2">The sequence shown here is derived from an EMBL/GenBank/DDBJ whole genome shotgun (WGS) entry which is preliminary data.</text>
</comment>
<evidence type="ECO:0000313" key="2">
    <source>
        <dbReference type="EMBL" id="MBB5337259.1"/>
    </source>
</evidence>
<evidence type="ECO:0000313" key="3">
    <source>
        <dbReference type="Proteomes" id="UP000559117"/>
    </source>
</evidence>
<sequence>QKANHIVSAVDEEGFCLGQKCVNEKSNEITAIPDLLDDLNIKGNIITTDAMGTQTNIVKKIRKKRADYVLALKGNQGNLYNDVKLYFNDTEFVAKCDYTKSIEKARSGIEKREYWQTDDIAWLPKKKEWTGLKSIAMTKNTITKNGVTTTETRYFISSLPLNVKEIARAIRSHWMVESYHWHLDVTFREDGNHTIDKAAAYNLNIIKKLAINTLKLLDVGRKNVSLKSKRYMISLSTEKYIEKIMQI</sequence>
<dbReference type="GO" id="GO:0006313">
    <property type="term" value="P:DNA transposition"/>
    <property type="evidence" value="ECO:0007669"/>
    <property type="project" value="InterPro"/>
</dbReference>
<dbReference type="InterPro" id="IPR051698">
    <property type="entry name" value="Transposase_11-like"/>
</dbReference>
<dbReference type="Pfam" id="PF01609">
    <property type="entry name" value="DDE_Tnp_1"/>
    <property type="match status" value="1"/>
</dbReference>
<dbReference type="AlphaFoldDB" id="A0A840UJT4"/>
<dbReference type="NCBIfam" id="NF033564">
    <property type="entry name" value="transpos_ISAs1"/>
    <property type="match status" value="1"/>
</dbReference>
<dbReference type="PANTHER" id="PTHR30298">
    <property type="entry name" value="H REPEAT-ASSOCIATED PREDICTED TRANSPOSASE"/>
    <property type="match status" value="1"/>
</dbReference>
<accession>A0A840UJT4</accession>
<protein>
    <submittedName>
        <fullName evidence="2">Putative transposase YbfD/YdcC</fullName>
    </submittedName>
</protein>
<dbReference type="EMBL" id="JACHFH010000039">
    <property type="protein sequence ID" value="MBB5337259.1"/>
    <property type="molecule type" value="Genomic_DNA"/>
</dbReference>
<evidence type="ECO:0000259" key="1">
    <source>
        <dbReference type="Pfam" id="PF01609"/>
    </source>
</evidence>